<dbReference type="OrthoDB" id="3078539at2"/>
<dbReference type="AlphaFoldDB" id="H5XCZ5"/>
<evidence type="ECO:0000313" key="3">
    <source>
        <dbReference type="EMBL" id="EHR63426.1"/>
    </source>
</evidence>
<dbReference type="RefSeq" id="WP_005459710.1">
    <property type="nucleotide sequence ID" value="NZ_CM001440.1"/>
</dbReference>
<keyword evidence="4" id="KW-1185">Reference proteome</keyword>
<feature type="region of interest" description="Disordered" evidence="1">
    <location>
        <begin position="71"/>
        <end position="90"/>
    </location>
</feature>
<feature type="domain" description="Amphi-Trp" evidence="2">
    <location>
        <begin position="9"/>
        <end position="78"/>
    </location>
</feature>
<protein>
    <recommendedName>
        <fullName evidence="2">Amphi-Trp domain-containing protein</fullName>
    </recommendedName>
</protein>
<proteinExistence type="predicted"/>
<organism evidence="3 4">
    <name type="scientific">Saccharomonospora cyanea NA-134</name>
    <dbReference type="NCBI Taxonomy" id="882082"/>
    <lineage>
        <taxon>Bacteria</taxon>
        <taxon>Bacillati</taxon>
        <taxon>Actinomycetota</taxon>
        <taxon>Actinomycetes</taxon>
        <taxon>Pseudonocardiales</taxon>
        <taxon>Pseudonocardiaceae</taxon>
        <taxon>Saccharomonospora</taxon>
    </lineage>
</organism>
<gene>
    <name evidence="3" type="ORF">SaccyDRAFT_4618</name>
</gene>
<reference evidence="3 4" key="1">
    <citation type="submission" date="2011-11" db="EMBL/GenBank/DDBJ databases">
        <title>The Noncontiguous Finished sequence of Saccharomonospora cyanea NA-134.</title>
        <authorList>
            <consortium name="US DOE Joint Genome Institute"/>
            <person name="Lucas S."/>
            <person name="Han J."/>
            <person name="Lapidus A."/>
            <person name="Cheng J.-F."/>
            <person name="Goodwin L."/>
            <person name="Pitluck S."/>
            <person name="Peters L."/>
            <person name="Ovchinnikova G."/>
            <person name="Lu M."/>
            <person name="Detter J.C."/>
            <person name="Han C."/>
            <person name="Tapia R."/>
            <person name="Land M."/>
            <person name="Hauser L."/>
            <person name="Kyrpides N."/>
            <person name="Ivanova N."/>
            <person name="Pagani I."/>
            <person name="Brambilla E.-M."/>
            <person name="Klenk H.-P."/>
            <person name="Woyke T."/>
        </authorList>
    </citation>
    <scope>NUCLEOTIDE SEQUENCE [LARGE SCALE GENOMIC DNA]</scope>
    <source>
        <strain evidence="3 4">NA-134</strain>
    </source>
</reference>
<name>H5XCZ5_9PSEU</name>
<dbReference type="EMBL" id="CM001440">
    <property type="protein sequence ID" value="EHR63426.1"/>
    <property type="molecule type" value="Genomic_DNA"/>
</dbReference>
<dbReference type="InterPro" id="IPR027598">
    <property type="entry name" value="Amphi-Trp_dom"/>
</dbReference>
<dbReference type="eggNOG" id="ENOG50334ZG">
    <property type="taxonomic scope" value="Bacteria"/>
</dbReference>
<dbReference type="Pfam" id="PF20068">
    <property type="entry name" value="Amphi-Trp"/>
    <property type="match status" value="1"/>
</dbReference>
<evidence type="ECO:0000259" key="2">
    <source>
        <dbReference type="Pfam" id="PF20068"/>
    </source>
</evidence>
<accession>H5XCZ5</accession>
<sequence length="90" mass="10316">MTAAPRDVEQFYSTAEVVAKLRRLADALETDKPFRIQIAGERIRVPARARFSIEHERGDGEEEIEFQLKWELPDTDDEAESDDEADKPVV</sequence>
<dbReference type="HOGENOM" id="CLU_183805_0_0_11"/>
<feature type="compositionally biased region" description="Acidic residues" evidence="1">
    <location>
        <begin position="73"/>
        <end position="90"/>
    </location>
</feature>
<dbReference type="NCBIfam" id="TIGR04354">
    <property type="entry name" value="amphi-Trp"/>
    <property type="match status" value="1"/>
</dbReference>
<dbReference type="Proteomes" id="UP000002791">
    <property type="component" value="Chromosome"/>
</dbReference>
<evidence type="ECO:0000313" key="4">
    <source>
        <dbReference type="Proteomes" id="UP000002791"/>
    </source>
</evidence>
<evidence type="ECO:0000256" key="1">
    <source>
        <dbReference type="SAM" id="MobiDB-lite"/>
    </source>
</evidence>
<dbReference type="STRING" id="882082.SaccyDRAFT_4618"/>